<dbReference type="RefSeq" id="WP_101252311.1">
    <property type="nucleotide sequence ID" value="NZ_PIUM01000026.1"/>
</dbReference>
<dbReference type="Proteomes" id="UP000233293">
    <property type="component" value="Unassembled WGS sequence"/>
</dbReference>
<sequence>MAQSLSADDCIHFIGRPVRDFIGGMKPVTVSDFMDHRPAPKVPTPYRRACLASDPHAAGPQSQVDQLISDLMDIIVRAADNNGKAPTSESKETVEEVVALSMMQALLQKQVCSSF</sequence>
<evidence type="ECO:0000313" key="2">
    <source>
        <dbReference type="Proteomes" id="UP000233293"/>
    </source>
</evidence>
<comment type="caution">
    <text evidence="1">The sequence shown here is derived from an EMBL/GenBank/DDBJ whole genome shotgun (WGS) entry which is preliminary data.</text>
</comment>
<reference evidence="2" key="1">
    <citation type="submission" date="2017-12" db="EMBL/GenBank/DDBJ databases">
        <title>Draft genome sequence of Telmatospirillum siberiense 26-4b1T, an acidotolerant peatland alphaproteobacterium potentially involved in sulfur cycling.</title>
        <authorList>
            <person name="Hausmann B."/>
            <person name="Pjevac P."/>
            <person name="Schreck K."/>
            <person name="Herbold C.W."/>
            <person name="Daims H."/>
            <person name="Wagner M."/>
            <person name="Pester M."/>
            <person name="Loy A."/>
        </authorList>
    </citation>
    <scope>NUCLEOTIDE SEQUENCE [LARGE SCALE GENOMIC DNA]</scope>
    <source>
        <strain evidence="2">26-4b1</strain>
    </source>
</reference>
<dbReference type="AlphaFoldDB" id="A0A2N3PR09"/>
<accession>A0A2N3PR09</accession>
<gene>
    <name evidence="1" type="ORF">CWS72_19480</name>
</gene>
<dbReference type="EMBL" id="PIUM01000026">
    <property type="protein sequence ID" value="PKU22838.1"/>
    <property type="molecule type" value="Genomic_DNA"/>
</dbReference>
<proteinExistence type="predicted"/>
<protein>
    <submittedName>
        <fullName evidence="1">Uncharacterized protein</fullName>
    </submittedName>
</protein>
<evidence type="ECO:0000313" key="1">
    <source>
        <dbReference type="EMBL" id="PKU22838.1"/>
    </source>
</evidence>
<keyword evidence="2" id="KW-1185">Reference proteome</keyword>
<organism evidence="1 2">
    <name type="scientific">Telmatospirillum siberiense</name>
    <dbReference type="NCBI Taxonomy" id="382514"/>
    <lineage>
        <taxon>Bacteria</taxon>
        <taxon>Pseudomonadati</taxon>
        <taxon>Pseudomonadota</taxon>
        <taxon>Alphaproteobacteria</taxon>
        <taxon>Rhodospirillales</taxon>
        <taxon>Rhodospirillaceae</taxon>
        <taxon>Telmatospirillum</taxon>
    </lineage>
</organism>
<name>A0A2N3PR09_9PROT</name>